<dbReference type="Proteomes" id="UP000035159">
    <property type="component" value="Chromosome"/>
</dbReference>
<name>A0A0G2ZAX0_9BACT</name>
<dbReference type="SUPFAM" id="SSF48334">
    <property type="entry name" value="DNA repair protein MutS, domain III"/>
    <property type="match status" value="1"/>
</dbReference>
<dbReference type="PATRIC" id="fig|1330330.3.peg.964"/>
<dbReference type="PANTHER" id="PTHR11361">
    <property type="entry name" value="DNA MISMATCH REPAIR PROTEIN MUTS FAMILY MEMBER"/>
    <property type="match status" value="1"/>
</dbReference>
<evidence type="ECO:0000256" key="4">
    <source>
        <dbReference type="SAM" id="Coils"/>
    </source>
</evidence>
<dbReference type="SMART" id="SM00534">
    <property type="entry name" value="MUTSac"/>
    <property type="match status" value="1"/>
</dbReference>
<dbReference type="EMBL" id="CP011232">
    <property type="protein sequence ID" value="AKI97241.1"/>
    <property type="molecule type" value="Genomic_DNA"/>
</dbReference>
<evidence type="ECO:0000313" key="7">
    <source>
        <dbReference type="Proteomes" id="UP000035159"/>
    </source>
</evidence>
<dbReference type="SUPFAM" id="SSF52540">
    <property type="entry name" value="P-loop containing nucleoside triphosphate hydrolases"/>
    <property type="match status" value="1"/>
</dbReference>
<dbReference type="GO" id="GO:0005524">
    <property type="term" value="F:ATP binding"/>
    <property type="evidence" value="ECO:0007669"/>
    <property type="project" value="UniProtKB-KW"/>
</dbReference>
<evidence type="ECO:0000256" key="3">
    <source>
        <dbReference type="ARBA" id="ARBA00023125"/>
    </source>
</evidence>
<keyword evidence="1" id="KW-0547">Nucleotide-binding</keyword>
<accession>A0A0G2ZAX0</accession>
<protein>
    <recommendedName>
        <fullName evidence="5">DNA mismatch repair proteins mutS family domain-containing protein</fullName>
    </recommendedName>
</protein>
<organism evidence="6 7">
    <name type="scientific">Kosmotoga pacifica</name>
    <dbReference type="NCBI Taxonomy" id="1330330"/>
    <lineage>
        <taxon>Bacteria</taxon>
        <taxon>Thermotogati</taxon>
        <taxon>Thermotogota</taxon>
        <taxon>Thermotogae</taxon>
        <taxon>Kosmotogales</taxon>
        <taxon>Kosmotogaceae</taxon>
        <taxon>Kosmotoga</taxon>
    </lineage>
</organism>
<gene>
    <name evidence="6" type="ORF">IX53_04785</name>
</gene>
<evidence type="ECO:0000313" key="6">
    <source>
        <dbReference type="EMBL" id="AKI97241.1"/>
    </source>
</evidence>
<dbReference type="STRING" id="1330330.IX53_04785"/>
<dbReference type="GO" id="GO:0006298">
    <property type="term" value="P:mismatch repair"/>
    <property type="evidence" value="ECO:0007669"/>
    <property type="project" value="InterPro"/>
</dbReference>
<dbReference type="InterPro" id="IPR045076">
    <property type="entry name" value="MutS"/>
</dbReference>
<evidence type="ECO:0000256" key="1">
    <source>
        <dbReference type="ARBA" id="ARBA00022741"/>
    </source>
</evidence>
<dbReference type="InterPro" id="IPR036187">
    <property type="entry name" value="DNA_mismatch_repair_MutS_sf"/>
</dbReference>
<dbReference type="GO" id="GO:0030983">
    <property type="term" value="F:mismatched DNA binding"/>
    <property type="evidence" value="ECO:0007669"/>
    <property type="project" value="InterPro"/>
</dbReference>
<keyword evidence="4" id="KW-0175">Coiled coil</keyword>
<feature type="domain" description="DNA mismatch repair proteins mutS family" evidence="5">
    <location>
        <begin position="268"/>
        <end position="463"/>
    </location>
</feature>
<feature type="coiled-coil region" evidence="4">
    <location>
        <begin position="167"/>
        <end position="194"/>
    </location>
</feature>
<dbReference type="AlphaFoldDB" id="A0A0G2ZAX0"/>
<dbReference type="InterPro" id="IPR000432">
    <property type="entry name" value="DNA_mismatch_repair_MutS_C"/>
</dbReference>
<proteinExistence type="predicted"/>
<keyword evidence="7" id="KW-1185">Reference proteome</keyword>
<evidence type="ECO:0000256" key="2">
    <source>
        <dbReference type="ARBA" id="ARBA00022840"/>
    </source>
</evidence>
<reference evidence="6 7" key="1">
    <citation type="submission" date="2015-04" db="EMBL/GenBank/DDBJ databases">
        <title>Complete Genome Sequence of Kosmotoga pacifica SLHLJ1.</title>
        <authorList>
            <person name="Jiang L.J."/>
            <person name="Shao Z.Z."/>
            <person name="Jebbar M."/>
        </authorList>
    </citation>
    <scope>NUCLEOTIDE SEQUENCE [LARGE SCALE GENOMIC DNA]</scope>
    <source>
        <strain evidence="6 7">SLHLJ1</strain>
    </source>
</reference>
<dbReference type="Gene3D" id="3.40.50.300">
    <property type="entry name" value="P-loop containing nucleotide triphosphate hydrolases"/>
    <property type="match status" value="1"/>
</dbReference>
<dbReference type="InterPro" id="IPR027417">
    <property type="entry name" value="P-loop_NTPase"/>
</dbReference>
<dbReference type="KEGG" id="kpf:IX53_04785"/>
<sequence length="471" mass="54376">MDKERLFEVTGFKFILNNLELKTGFGRKKLQTLSLIKKSNSIARELEELTKFIEHFNAGNNLEQLRKGLSSVRDISGTIARVRRGELLDDIDLFELKNFLLTYEEIRKSVFFPEFLFIPSAEELITLLDPEGLRLKNFHIYSAYSKELAAVRQEKRELVSVPETHRSDRLLEELKKLKLRERELEGRIRKELSRKLHKNAQKIVEIAELIAKVDFLQAKVELVQRFELTRPTLSREAISFQGLFNPEVREILRSSGREFQPVDLKLEKGICIITGANMCGKTVLLRTIALAQLMFQHGFYIPARKAELVPFDGIFFFSGDYQSYKKGLSSFAAEVLEIKKATGHMDEQWLILFDELARNTNPDEGKALVIAIAEAFAKSDCYTVVTTHYDGVVRSGMRHYRIKGLKEKLPETIETPMALVDHVDYSLVELNERHERVPHEALKIAKMFGLDEKIIERAEWILSKEEDNSEK</sequence>
<evidence type="ECO:0000259" key="5">
    <source>
        <dbReference type="SMART" id="SM00534"/>
    </source>
</evidence>
<dbReference type="Pfam" id="PF00488">
    <property type="entry name" value="MutS_V"/>
    <property type="match status" value="1"/>
</dbReference>
<keyword evidence="2" id="KW-0067">ATP-binding</keyword>
<keyword evidence="3" id="KW-0238">DNA-binding</keyword>
<dbReference type="PANTHER" id="PTHR11361:SF14">
    <property type="entry name" value="DNA MISMATCH REPAIR PROTEIN MUTS, TYPE 2"/>
    <property type="match status" value="1"/>
</dbReference>
<dbReference type="GO" id="GO:0140664">
    <property type="term" value="F:ATP-dependent DNA damage sensor activity"/>
    <property type="evidence" value="ECO:0007669"/>
    <property type="project" value="InterPro"/>
</dbReference>